<feature type="region of interest" description="Disordered" evidence="1">
    <location>
        <begin position="304"/>
        <end position="367"/>
    </location>
</feature>
<proteinExistence type="predicted"/>
<dbReference type="Gene3D" id="3.90.640.10">
    <property type="entry name" value="Actin, Chain A, domain 4"/>
    <property type="match status" value="1"/>
</dbReference>
<reference evidence="2" key="2">
    <citation type="submission" date="2024-01" db="EMBL/GenBank/DDBJ databases">
        <authorList>
            <person name="He J."/>
            <person name="Wang M."/>
            <person name="Zheng J."/>
            <person name="Liu Z."/>
        </authorList>
    </citation>
    <scope>NUCLEOTIDE SEQUENCE</scope>
    <source>
        <strain evidence="2">ZL_2023a</strain>
        <tissue evidence="2">Muscle</tissue>
    </source>
</reference>
<feature type="region of interest" description="Disordered" evidence="1">
    <location>
        <begin position="193"/>
        <end position="223"/>
    </location>
</feature>
<dbReference type="Proteomes" id="UP001445076">
    <property type="component" value="Unassembled WGS sequence"/>
</dbReference>
<dbReference type="SUPFAM" id="SSF53067">
    <property type="entry name" value="Actin-like ATPase domain"/>
    <property type="match status" value="2"/>
</dbReference>
<dbReference type="Gene3D" id="3.30.420.40">
    <property type="match status" value="2"/>
</dbReference>
<dbReference type="AlphaFoldDB" id="A0AAW0WEY8"/>
<accession>A0AAW0WEY8</accession>
<dbReference type="EMBL" id="JARKIK010000063">
    <property type="protein sequence ID" value="KAK8730616.1"/>
    <property type="molecule type" value="Genomic_DNA"/>
</dbReference>
<reference evidence="2 3" key="1">
    <citation type="journal article" date="2024" name="BMC Genomics">
        <title>Genome assembly of redclaw crayfish (Cherax quadricarinatus) provides insights into its immune adaptation and hypoxia tolerance.</title>
        <authorList>
            <person name="Liu Z."/>
            <person name="Zheng J."/>
            <person name="Li H."/>
            <person name="Fang K."/>
            <person name="Wang S."/>
            <person name="He J."/>
            <person name="Zhou D."/>
            <person name="Weng S."/>
            <person name="Chi M."/>
            <person name="Gu Z."/>
            <person name="He J."/>
            <person name="Li F."/>
            <person name="Wang M."/>
        </authorList>
    </citation>
    <scope>NUCLEOTIDE SEQUENCE [LARGE SCALE GENOMIC DNA]</scope>
    <source>
        <strain evidence="2">ZL_2023a</strain>
    </source>
</reference>
<comment type="caution">
    <text evidence="2">The sequence shown here is derived from an EMBL/GenBank/DDBJ whole genome shotgun (WGS) entry which is preliminary data.</text>
</comment>
<dbReference type="InterPro" id="IPR043129">
    <property type="entry name" value="ATPase_NBD"/>
</dbReference>
<feature type="compositionally biased region" description="Basic and acidic residues" evidence="1">
    <location>
        <begin position="140"/>
        <end position="162"/>
    </location>
</feature>
<feature type="region of interest" description="Disordered" evidence="1">
    <location>
        <begin position="41"/>
        <end position="89"/>
    </location>
</feature>
<feature type="region of interest" description="Disordered" evidence="1">
    <location>
        <begin position="1149"/>
        <end position="1170"/>
    </location>
</feature>
<evidence type="ECO:0000313" key="3">
    <source>
        <dbReference type="Proteomes" id="UP001445076"/>
    </source>
</evidence>
<feature type="region of interest" description="Disordered" evidence="1">
    <location>
        <begin position="383"/>
        <end position="410"/>
    </location>
</feature>
<feature type="compositionally biased region" description="Low complexity" evidence="1">
    <location>
        <begin position="510"/>
        <end position="521"/>
    </location>
</feature>
<name>A0AAW0WEY8_CHEQU</name>
<dbReference type="EMBL" id="JARKIK010000063">
    <property type="protein sequence ID" value="KAK8730615.1"/>
    <property type="molecule type" value="Genomic_DNA"/>
</dbReference>
<dbReference type="PANTHER" id="PTHR14187">
    <property type="entry name" value="ALPHA KINASE/ELONGATION FACTOR 2 KINASE"/>
    <property type="match status" value="1"/>
</dbReference>
<feature type="region of interest" description="Disordered" evidence="1">
    <location>
        <begin position="104"/>
        <end position="162"/>
    </location>
</feature>
<feature type="compositionally biased region" description="Polar residues" evidence="1">
    <location>
        <begin position="121"/>
        <end position="138"/>
    </location>
</feature>
<feature type="compositionally biased region" description="Pro residues" evidence="1">
    <location>
        <begin position="197"/>
        <end position="207"/>
    </location>
</feature>
<feature type="compositionally biased region" description="Low complexity" evidence="1">
    <location>
        <begin position="304"/>
        <end position="322"/>
    </location>
</feature>
<feature type="compositionally biased region" description="Polar residues" evidence="1">
    <location>
        <begin position="46"/>
        <end position="80"/>
    </location>
</feature>
<feature type="compositionally biased region" description="Polar residues" evidence="1">
    <location>
        <begin position="491"/>
        <end position="503"/>
    </location>
</feature>
<evidence type="ECO:0000256" key="1">
    <source>
        <dbReference type="SAM" id="MobiDB-lite"/>
    </source>
</evidence>
<organism evidence="2 3">
    <name type="scientific">Cherax quadricarinatus</name>
    <name type="common">Australian red claw crayfish</name>
    <dbReference type="NCBI Taxonomy" id="27406"/>
    <lineage>
        <taxon>Eukaryota</taxon>
        <taxon>Metazoa</taxon>
        <taxon>Ecdysozoa</taxon>
        <taxon>Arthropoda</taxon>
        <taxon>Crustacea</taxon>
        <taxon>Multicrustacea</taxon>
        <taxon>Malacostraca</taxon>
        <taxon>Eumalacostraca</taxon>
        <taxon>Eucarida</taxon>
        <taxon>Decapoda</taxon>
        <taxon>Pleocyemata</taxon>
        <taxon>Astacidea</taxon>
        <taxon>Parastacoidea</taxon>
        <taxon>Parastacidae</taxon>
        <taxon>Cherax</taxon>
    </lineage>
</organism>
<dbReference type="PANTHER" id="PTHR14187:SF46">
    <property type="entry name" value="HEAT SHOCK 70 KDA PROTEIN 12A"/>
    <property type="match status" value="1"/>
</dbReference>
<feature type="region of interest" description="Disordered" evidence="1">
    <location>
        <begin position="236"/>
        <end position="285"/>
    </location>
</feature>
<gene>
    <name evidence="2" type="ORF">OTU49_007838</name>
</gene>
<keyword evidence="3" id="KW-1185">Reference proteome</keyword>
<protein>
    <submittedName>
        <fullName evidence="2">Uncharacterized protein</fullName>
    </submittedName>
</protein>
<feature type="compositionally biased region" description="Polar residues" evidence="1">
    <location>
        <begin position="252"/>
        <end position="273"/>
    </location>
</feature>
<evidence type="ECO:0000313" key="2">
    <source>
        <dbReference type="EMBL" id="KAK8730616.1"/>
    </source>
</evidence>
<feature type="region of interest" description="Disordered" evidence="1">
    <location>
        <begin position="447"/>
        <end position="523"/>
    </location>
</feature>
<sequence>MVVPEDGQVQAAPRVVAACIKSYHDIPEELFNSLEESSVDPITPGLASTTPTHSPAHTALSPPTNTLTPAPSPPSITNTLPPTPAPRSDWRAMREGRRALLMGEVSDADTEGSEGDLGGVASTSDYHTSDGRGSSLSGASDDHHRNNDHRHDDHKNHNHDGLERECKCCSDAARPTVLIRNNFRGFCSEMLGSTRPHLPPARPPPPRECSSRSPSPENPRRPTQLEEELRAAGVYFRRPGSPPRVPIRTYAATRSHTPPRNPASARNHTQTRAYTPVRTAHASSRSEAEAVAAALDVLDSSLVGLSSSSSESSPARSHASSVVERRLSGPDPTPAHTPTSLHTHEHAHDAAGAPQDSTIIGRGHDHFTNSNHYRVSQCLAHGAGVGGRSQENGRPLDKEGGRSQEGCQDLQPKDAVMESLNLIEEVYVDARTVPHSSVSMHAYYPGVQYSPTTPSPTTPMKLGRHSSLSPTRRAIGPPTVPGDSDSGHESGATSPCGTGEDTQSPPPSPHTSHSATNTPSSFIHSRTSSLISCRGSGVLEGEVGVAVVGEPATHMGSGVGGVLEPRPPTHFVVVAIDFGTTYSGYAFSFTRDPDSVHMMKKWEGGDPGVQNQKTPTIVLLTPEGVFHSLGFTARDTYHDLDPSDAKRWLYFDKFKMVLHDDQSLNRDTLLEAANGKKVPALQIFSHALRYFRDHALRELTDQAGVPVLEEDVRWVITVPAIWSHPAKQFMRTAAYQAGMGSSSRPEQLLIALEPEAAAIYCRRLRRHQLLPERPQELRTPRYSLGRDSVCSDTETSPIPAIPELDREELISMPYRSVETVADWLSEDTVYGVVDCGGGTVDITVHQMTDRTTGHLKELHKATGGPHGSIGVDAEFERFLETIFGTDFLATFRQQRPAAYVDLMIAFESRKRNASPYRSTPLNIALPFSFIDLYRKYKGKDVEWAIKKQQHLGVRWSSQGMLRVEQETMRQLFLPTLSSITQAIESVLSAPEVGQLQYMFLVGGFAESELLQKHIRDAFGHRVNVIIPQGMGLAILRGAVQFGLDPGVVTVRRSRLTYGVGVLNRYQKGVHPAEKRVVAAGAEWCADVLDRFVVVDESVAVGDVVVRSYTPATPAQSTVILHLYATQRHDAKFVTEDGVERVGTLHLDLGSAPRRHHHAPEGGGGRGSPRREITVNMKFGDTEVKASAVDHLTGQCVKANIDFLTL</sequence>